<dbReference type="SUPFAM" id="SSF143011">
    <property type="entry name" value="RelE-like"/>
    <property type="match status" value="1"/>
</dbReference>
<dbReference type="Pfam" id="PF05973">
    <property type="entry name" value="Gp49"/>
    <property type="match status" value="1"/>
</dbReference>
<dbReference type="PATRIC" id="fig|294.133.peg.1602"/>
<name>A0A0F4VF27_PSEFL</name>
<evidence type="ECO:0000313" key="2">
    <source>
        <dbReference type="Proteomes" id="UP000033400"/>
    </source>
</evidence>
<dbReference type="Proteomes" id="UP000033400">
    <property type="component" value="Unassembled WGS sequence"/>
</dbReference>
<reference evidence="1 2" key="1">
    <citation type="submission" date="2015-03" db="EMBL/GenBank/DDBJ databases">
        <title>Comparative genomics of Pseudomonas insights into diversity of traits involved in vanlence and defense.</title>
        <authorList>
            <person name="Qin Y."/>
        </authorList>
    </citation>
    <scope>NUCLEOTIDE SEQUENCE [LARGE SCALE GENOMIC DNA]</scope>
    <source>
        <strain evidence="1 2">H24</strain>
    </source>
</reference>
<organism evidence="1 2">
    <name type="scientific">Pseudomonas fluorescens</name>
    <dbReference type="NCBI Taxonomy" id="294"/>
    <lineage>
        <taxon>Bacteria</taxon>
        <taxon>Pseudomonadati</taxon>
        <taxon>Pseudomonadota</taxon>
        <taxon>Gammaproteobacteria</taxon>
        <taxon>Pseudomonadales</taxon>
        <taxon>Pseudomonadaceae</taxon>
        <taxon>Pseudomonas</taxon>
    </lineage>
</organism>
<sequence>MGWEIEYTDEFEGWWEGLDAREQASVSASVDLLGFFGPGLRYPHSSDIKGSRLGNLRELRVQHAGRPYRVLYAFDPRRCALLLIGGDKTGRNRWYDEHVPQAETLYDDHLETLRKEGRNDG</sequence>
<dbReference type="EMBL" id="LACH01000002">
    <property type="protein sequence ID" value="KJZ67391.1"/>
    <property type="molecule type" value="Genomic_DNA"/>
</dbReference>
<proteinExistence type="predicted"/>
<dbReference type="InterPro" id="IPR035093">
    <property type="entry name" value="RelE/ParE_toxin_dom_sf"/>
</dbReference>
<dbReference type="AlphaFoldDB" id="A0A0F4VF27"/>
<protein>
    <submittedName>
        <fullName evidence="1">Addiction module toxin RelE</fullName>
    </submittedName>
</protein>
<evidence type="ECO:0000313" key="1">
    <source>
        <dbReference type="EMBL" id="KJZ67391.1"/>
    </source>
</evidence>
<dbReference type="RefSeq" id="WP_046052377.1">
    <property type="nucleotide sequence ID" value="NZ_LACH01000002.1"/>
</dbReference>
<dbReference type="OrthoDB" id="330810at2"/>
<accession>A0A0F4VF27</accession>
<dbReference type="InterPro" id="IPR009241">
    <property type="entry name" value="HigB-like"/>
</dbReference>
<comment type="caution">
    <text evidence="1">The sequence shown here is derived from an EMBL/GenBank/DDBJ whole genome shotgun (WGS) entry which is preliminary data.</text>
</comment>
<gene>
    <name evidence="1" type="ORF">VD17_01500</name>
</gene>